<dbReference type="PROSITE" id="PS50011">
    <property type="entry name" value="PROTEIN_KINASE_DOM"/>
    <property type="match status" value="1"/>
</dbReference>
<organism evidence="16 17">
    <name type="scientific">Arabis nemorensis</name>
    <dbReference type="NCBI Taxonomy" id="586526"/>
    <lineage>
        <taxon>Eukaryota</taxon>
        <taxon>Viridiplantae</taxon>
        <taxon>Streptophyta</taxon>
        <taxon>Embryophyta</taxon>
        <taxon>Tracheophyta</taxon>
        <taxon>Spermatophyta</taxon>
        <taxon>Magnoliopsida</taxon>
        <taxon>eudicotyledons</taxon>
        <taxon>Gunneridae</taxon>
        <taxon>Pentapetalae</taxon>
        <taxon>rosids</taxon>
        <taxon>malvids</taxon>
        <taxon>Brassicales</taxon>
        <taxon>Brassicaceae</taxon>
        <taxon>Arabideae</taxon>
        <taxon>Arabis</taxon>
    </lineage>
</organism>
<keyword evidence="7 14" id="KW-0547">Nucleotide-binding</keyword>
<dbReference type="PANTHER" id="PTHR45863">
    <property type="entry name" value="SERINE/THREONINE-PROTEIN KINASE BSK5"/>
    <property type="match status" value="1"/>
</dbReference>
<keyword evidence="5 14" id="KW-0808">Transferase</keyword>
<comment type="function">
    <text evidence="14">Serine/threonine kinase that acts as positive regulator of brassinosteroid (BR) signaling downstream of the receptor kinase BRI1.</text>
</comment>
<keyword evidence="4 14" id="KW-0723">Serine/threonine-protein kinase</keyword>
<dbReference type="Pfam" id="PF07714">
    <property type="entry name" value="PK_Tyr_Ser-Thr"/>
    <property type="match status" value="1"/>
</dbReference>
<dbReference type="SUPFAM" id="SSF48452">
    <property type="entry name" value="TPR-like"/>
    <property type="match status" value="1"/>
</dbReference>
<dbReference type="GO" id="GO:0009742">
    <property type="term" value="P:brassinosteroid mediated signaling pathway"/>
    <property type="evidence" value="ECO:0007669"/>
    <property type="project" value="UniProtKB-UniRule"/>
</dbReference>
<dbReference type="GO" id="GO:0005886">
    <property type="term" value="C:plasma membrane"/>
    <property type="evidence" value="ECO:0007669"/>
    <property type="project" value="UniProtKB-SubCell"/>
</dbReference>
<evidence type="ECO:0000256" key="14">
    <source>
        <dbReference type="RuleBase" id="RU369005"/>
    </source>
</evidence>
<name>A0A565BDC3_9BRAS</name>
<protein>
    <recommendedName>
        <fullName evidence="14">Serine/threonine-protein kinase BSK</fullName>
        <ecNumber evidence="14">2.7.11.1</ecNumber>
    </recommendedName>
    <alternativeName>
        <fullName evidence="14">Brassinosteroid-signaling kinase</fullName>
    </alternativeName>
</protein>
<comment type="catalytic activity">
    <reaction evidence="12 14">
        <text>L-threonyl-[protein] + ATP = O-phospho-L-threonyl-[protein] + ADP + H(+)</text>
        <dbReference type="Rhea" id="RHEA:46608"/>
        <dbReference type="Rhea" id="RHEA-COMP:11060"/>
        <dbReference type="Rhea" id="RHEA-COMP:11605"/>
        <dbReference type="ChEBI" id="CHEBI:15378"/>
        <dbReference type="ChEBI" id="CHEBI:30013"/>
        <dbReference type="ChEBI" id="CHEBI:30616"/>
        <dbReference type="ChEBI" id="CHEBI:61977"/>
        <dbReference type="ChEBI" id="CHEBI:456216"/>
        <dbReference type="EC" id="2.7.11.1"/>
    </reaction>
</comment>
<dbReference type="OrthoDB" id="8062037at2759"/>
<keyword evidence="11 14" id="KW-0449">Lipoprotein</keyword>
<evidence type="ECO:0000256" key="1">
    <source>
        <dbReference type="ARBA" id="ARBA00004193"/>
    </source>
</evidence>
<dbReference type="EC" id="2.7.11.1" evidence="14"/>
<dbReference type="Gene3D" id="1.25.40.10">
    <property type="entry name" value="Tetratricopeptide repeat domain"/>
    <property type="match status" value="1"/>
</dbReference>
<dbReference type="InterPro" id="IPR011009">
    <property type="entry name" value="Kinase-like_dom_sf"/>
</dbReference>
<dbReference type="Gene3D" id="3.30.200.20">
    <property type="entry name" value="Phosphorylase Kinase, domain 1"/>
    <property type="match status" value="1"/>
</dbReference>
<evidence type="ECO:0000256" key="3">
    <source>
        <dbReference type="ARBA" id="ARBA00022475"/>
    </source>
</evidence>
<dbReference type="GO" id="GO:0004674">
    <property type="term" value="F:protein serine/threonine kinase activity"/>
    <property type="evidence" value="ECO:0007669"/>
    <property type="project" value="UniProtKB-UniRule"/>
</dbReference>
<dbReference type="PANTHER" id="PTHR45863:SF10">
    <property type="entry name" value="SERINE_THREONINE-PROTEIN KINASE BSK-RELATED"/>
    <property type="match status" value="1"/>
</dbReference>
<feature type="domain" description="Protein kinase" evidence="15">
    <location>
        <begin position="46"/>
        <end position="352"/>
    </location>
</feature>
<evidence type="ECO:0000256" key="13">
    <source>
        <dbReference type="ARBA" id="ARBA00048679"/>
    </source>
</evidence>
<evidence type="ECO:0000313" key="16">
    <source>
        <dbReference type="EMBL" id="VVA99364.1"/>
    </source>
</evidence>
<comment type="catalytic activity">
    <reaction evidence="13 14">
        <text>L-seryl-[protein] + ATP = O-phospho-L-seryl-[protein] + ADP + H(+)</text>
        <dbReference type="Rhea" id="RHEA:17989"/>
        <dbReference type="Rhea" id="RHEA-COMP:9863"/>
        <dbReference type="Rhea" id="RHEA-COMP:11604"/>
        <dbReference type="ChEBI" id="CHEBI:15378"/>
        <dbReference type="ChEBI" id="CHEBI:29999"/>
        <dbReference type="ChEBI" id="CHEBI:30616"/>
        <dbReference type="ChEBI" id="CHEBI:83421"/>
        <dbReference type="ChEBI" id="CHEBI:456216"/>
        <dbReference type="EC" id="2.7.11.1"/>
    </reaction>
</comment>
<dbReference type="InterPro" id="IPR058209">
    <property type="entry name" value="TPR_BSK1_C"/>
</dbReference>
<keyword evidence="9 14" id="KW-0067">ATP-binding</keyword>
<dbReference type="FunFam" id="3.30.200.20:FF:000154">
    <property type="entry name" value="probable serine/threonine-protein kinase At4g35230"/>
    <property type="match status" value="1"/>
</dbReference>
<sequence length="469" mass="52980">MGCCYSLSAMEDRQEQTHQNHGGGDQPLTKFSFSDLNMATNNFGPENIVSETGDEASDIVYRGVLESHLGLIAVKKFKNMAWPDPKQFAEEAERVGKLRHRRVVNLIGYCCDGDERLLVADFMPNDTLAKRLFHRRNQTMEWSVRLKVAYSIAEALDHCSTEGFASYNSLSAYTVLFHENGEACLSCFGLIKEIKDNQRTTGSVNPESVIYRFGTVLVNLLSGMQIPPSHAPEMINGTNVNDLMDPKLEGNFSTAEATVVFKLAIQCLQHSDRESLNTNDLVSVLEPLQTRTEVPSYGMLEMRNHEKVSLTQISPLGEACLTMDLTAIHNILVKAGYEDDKEVTEFSFEEWFQEVKDLQDVRKRGDDAFVDQDFKTAIDCYSQFIEGRKTVYPSVYARRSLCHLFCNQPERALRDGMHAQSVFSDWPTAFYLQSVALSKINMMTDSADILKEAALLEAKRKKQHEEEKS</sequence>
<evidence type="ECO:0000256" key="8">
    <source>
        <dbReference type="ARBA" id="ARBA00022777"/>
    </source>
</evidence>
<dbReference type="GO" id="GO:0005524">
    <property type="term" value="F:ATP binding"/>
    <property type="evidence" value="ECO:0007669"/>
    <property type="project" value="UniProtKB-UniRule"/>
</dbReference>
<dbReference type="InterPro" id="IPR011990">
    <property type="entry name" value="TPR-like_helical_dom_sf"/>
</dbReference>
<comment type="similarity">
    <text evidence="2 14">Belongs to the protein kinase superfamily. Ser/Thr protein kinase family.</text>
</comment>
<evidence type="ECO:0000256" key="5">
    <source>
        <dbReference type="ARBA" id="ARBA00022679"/>
    </source>
</evidence>
<dbReference type="Proteomes" id="UP000489600">
    <property type="component" value="Unassembled WGS sequence"/>
</dbReference>
<dbReference type="EMBL" id="CABITT030000003">
    <property type="protein sequence ID" value="VVA99364.1"/>
    <property type="molecule type" value="Genomic_DNA"/>
</dbReference>
<reference evidence="16" key="1">
    <citation type="submission" date="2019-07" db="EMBL/GenBank/DDBJ databases">
        <authorList>
            <person name="Dittberner H."/>
        </authorList>
    </citation>
    <scope>NUCLEOTIDE SEQUENCE [LARGE SCALE GENOMIC DNA]</scope>
</reference>
<proteinExistence type="inferred from homology"/>
<dbReference type="SUPFAM" id="SSF56112">
    <property type="entry name" value="Protein kinase-like (PK-like)"/>
    <property type="match status" value="1"/>
</dbReference>
<dbReference type="InterPro" id="IPR000719">
    <property type="entry name" value="Prot_kinase_dom"/>
</dbReference>
<comment type="subunit">
    <text evidence="14">Interacts with BRI1.</text>
</comment>
<comment type="subcellular location">
    <subcellularLocation>
        <location evidence="1 14">Cell membrane</location>
        <topology evidence="1 14">Lipid-anchor</topology>
    </subcellularLocation>
</comment>
<dbReference type="Gene3D" id="1.10.510.10">
    <property type="entry name" value="Transferase(Phosphotransferase) domain 1"/>
    <property type="match status" value="1"/>
</dbReference>
<evidence type="ECO:0000259" key="15">
    <source>
        <dbReference type="PROSITE" id="PS50011"/>
    </source>
</evidence>
<keyword evidence="3 14" id="KW-1003">Cell membrane</keyword>
<keyword evidence="14" id="KW-1070">Brassinosteroid signaling pathway</keyword>
<evidence type="ECO:0000256" key="11">
    <source>
        <dbReference type="ARBA" id="ARBA00023288"/>
    </source>
</evidence>
<evidence type="ECO:0000256" key="4">
    <source>
        <dbReference type="ARBA" id="ARBA00022527"/>
    </source>
</evidence>
<dbReference type="GO" id="GO:0106310">
    <property type="term" value="F:protein serine kinase activity"/>
    <property type="evidence" value="ECO:0007669"/>
    <property type="project" value="UniProtKB-UniRule"/>
</dbReference>
<keyword evidence="17" id="KW-1185">Reference proteome</keyword>
<keyword evidence="10 14" id="KW-0472">Membrane</keyword>
<evidence type="ECO:0000256" key="7">
    <source>
        <dbReference type="ARBA" id="ARBA00022741"/>
    </source>
</evidence>
<evidence type="ECO:0000256" key="10">
    <source>
        <dbReference type="ARBA" id="ARBA00023136"/>
    </source>
</evidence>
<evidence type="ECO:0000256" key="2">
    <source>
        <dbReference type="ARBA" id="ARBA00008684"/>
    </source>
</evidence>
<dbReference type="Pfam" id="PF25575">
    <property type="entry name" value="TPR_BSK1_C"/>
    <property type="match status" value="1"/>
</dbReference>
<keyword evidence="8 14" id="KW-0418">Kinase</keyword>
<dbReference type="InterPro" id="IPR045845">
    <property type="entry name" value="BSK"/>
</dbReference>
<gene>
    <name evidence="16" type="ORF">ANE_LOCUS9809</name>
</gene>
<evidence type="ECO:0000256" key="9">
    <source>
        <dbReference type="ARBA" id="ARBA00022840"/>
    </source>
</evidence>
<accession>A0A565BDC3</accession>
<dbReference type="InterPro" id="IPR001245">
    <property type="entry name" value="Ser-Thr/Tyr_kinase_cat_dom"/>
</dbReference>
<comment type="caution">
    <text evidence="16">The sequence shown here is derived from an EMBL/GenBank/DDBJ whole genome shotgun (WGS) entry which is preliminary data.</text>
</comment>
<evidence type="ECO:0000256" key="6">
    <source>
        <dbReference type="ARBA" id="ARBA00022707"/>
    </source>
</evidence>
<evidence type="ECO:0000256" key="12">
    <source>
        <dbReference type="ARBA" id="ARBA00047899"/>
    </source>
</evidence>
<keyword evidence="6 14" id="KW-0519">Myristate</keyword>
<evidence type="ECO:0000313" key="17">
    <source>
        <dbReference type="Proteomes" id="UP000489600"/>
    </source>
</evidence>
<dbReference type="AlphaFoldDB" id="A0A565BDC3"/>